<dbReference type="GO" id="GO:0016020">
    <property type="term" value="C:membrane"/>
    <property type="evidence" value="ECO:0007669"/>
    <property type="project" value="UniProtKB-SubCell"/>
</dbReference>
<name>A0A8C2LYU3_CRIGR</name>
<evidence type="ECO:0000256" key="6">
    <source>
        <dbReference type="SAM" id="Phobius"/>
    </source>
</evidence>
<reference evidence="10" key="3">
    <citation type="submission" date="2025-04" db="UniProtKB">
        <authorList>
            <consortium name="RefSeq"/>
        </authorList>
    </citation>
    <scope>IDENTIFICATION</scope>
    <source>
        <strain evidence="10">17A/GY</strain>
        <tissue evidence="10">Liver</tissue>
    </source>
</reference>
<dbReference type="PANTHER" id="PTHR14768:SF5">
    <property type="entry name" value="TRANSMEMBRANE PROTEIN PMIS2"/>
    <property type="match status" value="1"/>
</dbReference>
<reference evidence="9" key="1">
    <citation type="journal article" date="2018" name="Biotechnol. Bioeng.">
        <title>A reference genome of the Chinese hamster based on a hybrid assembly strategy.</title>
        <authorList>
            <person name="Rupp O."/>
            <person name="MacDonald M.L."/>
            <person name="Li S."/>
            <person name="Dhiman H."/>
            <person name="Polson S."/>
            <person name="Griep S."/>
            <person name="Heffner K."/>
            <person name="Hernandez I."/>
            <person name="Brinkrolf K."/>
            <person name="Jadhav V."/>
            <person name="Samoudi M."/>
            <person name="Hao H."/>
            <person name="Kingham B."/>
            <person name="Goesmann A."/>
            <person name="Betenbaugh M.J."/>
            <person name="Lewis N.E."/>
            <person name="Borth N."/>
            <person name="Lee K.H."/>
        </authorList>
    </citation>
    <scope>NUCLEOTIDE SEQUENCE [LARGE SCALE GENOMIC DNA]</scope>
    <source>
        <strain evidence="9">17A/GY</strain>
    </source>
</reference>
<keyword evidence="3 6" id="KW-0812">Transmembrane</keyword>
<dbReference type="AlphaFoldDB" id="A0A8C2LYU3"/>
<evidence type="ECO:0000256" key="2">
    <source>
        <dbReference type="ARBA" id="ARBA00006843"/>
    </source>
</evidence>
<reference evidence="7" key="4">
    <citation type="submission" date="2025-05" db="UniProtKB">
        <authorList>
            <consortium name="Ensembl"/>
        </authorList>
    </citation>
    <scope>IDENTIFICATION</scope>
</reference>
<dbReference type="GO" id="GO:0007339">
    <property type="term" value="P:binding of sperm to zona pellucida"/>
    <property type="evidence" value="ECO:0007669"/>
    <property type="project" value="Ensembl"/>
</dbReference>
<feature type="transmembrane region" description="Helical" evidence="6">
    <location>
        <begin position="34"/>
        <end position="55"/>
    </location>
</feature>
<dbReference type="InterPro" id="IPR007593">
    <property type="entry name" value="CD225/Dispanin_fam"/>
</dbReference>
<gene>
    <name evidence="7 10" type="primary">LOC113837334</name>
</gene>
<accession>A0A8C2LYU3</accession>
<sequence>MAAPAEPQPSKCKKPLNRPQTAEELGFYAPKHKVMTILALLLFPPFGLLALYFSFQTDEANKCSDWEVAYTNSTRTMWFDVLGILAGLGLIYAYVLLI</sequence>
<keyword evidence="5 6" id="KW-0472">Membrane</keyword>
<keyword evidence="9" id="KW-1185">Reference proteome</keyword>
<evidence type="ECO:0000256" key="4">
    <source>
        <dbReference type="ARBA" id="ARBA00022989"/>
    </source>
</evidence>
<dbReference type="Pfam" id="PF04505">
    <property type="entry name" value="CD225"/>
    <property type="match status" value="1"/>
</dbReference>
<evidence type="ECO:0000313" key="8">
    <source>
        <dbReference type="Proteomes" id="UP000694386"/>
    </source>
</evidence>
<dbReference type="PANTHER" id="PTHR14768">
    <property type="entry name" value="UPF0338 PROTEIN"/>
    <property type="match status" value="1"/>
</dbReference>
<evidence type="ECO:0000256" key="3">
    <source>
        <dbReference type="ARBA" id="ARBA00022692"/>
    </source>
</evidence>
<dbReference type="Ensembl" id="ENSCGRT00001014594.1">
    <property type="protein sequence ID" value="ENSCGRP00001010373.1"/>
    <property type="gene ID" value="ENSCGRG00001012280.1"/>
</dbReference>
<protein>
    <submittedName>
        <fullName evidence="7">PMIS2 transmembrane protein</fullName>
    </submittedName>
    <submittedName>
        <fullName evidence="10">Transmembrane protein PMIS2-like</fullName>
    </submittedName>
</protein>
<evidence type="ECO:0000313" key="9">
    <source>
        <dbReference type="Proteomes" id="UP001108280"/>
    </source>
</evidence>
<comment type="subcellular location">
    <subcellularLocation>
        <location evidence="1">Membrane</location>
    </subcellularLocation>
</comment>
<dbReference type="Proteomes" id="UP001108280">
    <property type="component" value="Chromosome 9"/>
</dbReference>
<comment type="similarity">
    <text evidence="2">Belongs to the CD225/Dispanin family.</text>
</comment>
<feature type="transmembrane region" description="Helical" evidence="6">
    <location>
        <begin position="75"/>
        <end position="97"/>
    </location>
</feature>
<dbReference type="OrthoDB" id="9808647at2759"/>
<evidence type="ECO:0000256" key="5">
    <source>
        <dbReference type="ARBA" id="ARBA00023136"/>
    </source>
</evidence>
<organism evidence="7 8">
    <name type="scientific">Cricetulus griseus</name>
    <name type="common">Chinese hamster</name>
    <name type="synonym">Cricetulus barabensis griseus</name>
    <dbReference type="NCBI Taxonomy" id="10029"/>
    <lineage>
        <taxon>Eukaryota</taxon>
        <taxon>Metazoa</taxon>
        <taxon>Chordata</taxon>
        <taxon>Craniata</taxon>
        <taxon>Vertebrata</taxon>
        <taxon>Euteleostomi</taxon>
        <taxon>Mammalia</taxon>
        <taxon>Eutheria</taxon>
        <taxon>Euarchontoglires</taxon>
        <taxon>Glires</taxon>
        <taxon>Rodentia</taxon>
        <taxon>Myomorpha</taxon>
        <taxon>Muroidea</taxon>
        <taxon>Cricetidae</taxon>
        <taxon>Cricetinae</taxon>
        <taxon>Cricetulus</taxon>
    </lineage>
</organism>
<dbReference type="KEGG" id="cge:113837334"/>
<evidence type="ECO:0000256" key="1">
    <source>
        <dbReference type="ARBA" id="ARBA00004370"/>
    </source>
</evidence>
<dbReference type="RefSeq" id="XP_027286871.1">
    <property type="nucleotide sequence ID" value="XM_027431070.2"/>
</dbReference>
<reference evidence="9" key="2">
    <citation type="journal article" date="2020" name="Biotechnol. Bioeng.">
        <title>Chromosome-scale scaffolds for the Chinese hamster reference genome assembly to facilitate the study of the CHO epigenome.</title>
        <authorList>
            <person name="Hilliard W."/>
            <person name="MacDonald M."/>
            <person name="Lee K.H."/>
        </authorList>
    </citation>
    <scope>NUCLEOTIDE SEQUENCE [LARGE SCALE GENOMIC DNA]</scope>
    <source>
        <strain evidence="9">17A/GY</strain>
    </source>
</reference>
<dbReference type="GeneID" id="113837334"/>
<evidence type="ECO:0000313" key="10">
    <source>
        <dbReference type="RefSeq" id="XP_027286871.1"/>
    </source>
</evidence>
<dbReference type="Proteomes" id="UP000694386">
    <property type="component" value="Unplaced"/>
</dbReference>
<evidence type="ECO:0000313" key="7">
    <source>
        <dbReference type="Ensembl" id="ENSCGRP00001010373.1"/>
    </source>
</evidence>
<dbReference type="GeneTree" id="ENSGT00950000183147"/>
<keyword evidence="4 6" id="KW-1133">Transmembrane helix</keyword>
<proteinExistence type="inferred from homology"/>